<reference evidence="2 3" key="1">
    <citation type="submission" date="2023-02" db="EMBL/GenBank/DDBJ databases">
        <title>Comparative genome analysis of Eubacterium limosum species.</title>
        <authorList>
            <person name="Bak J.E."/>
        </authorList>
    </citation>
    <scope>NUCLEOTIDE SEQUENCE [LARGE SCALE GENOMIC DNA]</scope>
    <source>
        <strain evidence="2 3">KGMB01548</strain>
    </source>
</reference>
<keyword evidence="1" id="KW-1133">Transmembrane helix</keyword>
<name>A0ABT5UTF3_EUBLI</name>
<dbReference type="Proteomes" id="UP001215087">
    <property type="component" value="Unassembled WGS sequence"/>
</dbReference>
<accession>A0ABT5UTF3</accession>
<feature type="transmembrane region" description="Helical" evidence="1">
    <location>
        <begin position="12"/>
        <end position="35"/>
    </location>
</feature>
<comment type="caution">
    <text evidence="2">The sequence shown here is derived from an EMBL/GenBank/DDBJ whole genome shotgun (WGS) entry which is preliminary data.</text>
</comment>
<gene>
    <name evidence="2" type="ORF">PTZ04_18070</name>
</gene>
<evidence type="ECO:0000313" key="2">
    <source>
        <dbReference type="EMBL" id="MDE1472166.1"/>
    </source>
</evidence>
<sequence length="258" mass="27974">MFIFSTPFIEWLFLLFLIVGWFFKFCKHTWIILFLPLQPADGPRNGTEGHCRDFTGGTADDVNGLGGVKGGDLPEVVGFKERLRLQAAAQHEHVGHAVHHQIPQAFAEVQVVQTIEVAACHTLFQIFQIVGQIVFTGVDTDADDGLHQVVSGFKCSEGILKGFNDGRVMGLPDLPEGNRPDTAFIPALFGIGKVKVMFQMEVVALLVKDGDPLAARLHPPPKAPVPALRGQHGGHIRSLGMDQELLIEGQAKVGAGGF</sequence>
<keyword evidence="3" id="KW-1185">Reference proteome</keyword>
<protein>
    <submittedName>
        <fullName evidence="2">Uncharacterized protein</fullName>
    </submittedName>
</protein>
<keyword evidence="1" id="KW-0812">Transmembrane</keyword>
<evidence type="ECO:0000313" key="3">
    <source>
        <dbReference type="Proteomes" id="UP001215087"/>
    </source>
</evidence>
<proteinExistence type="predicted"/>
<organism evidence="2 3">
    <name type="scientific">Eubacterium limosum</name>
    <dbReference type="NCBI Taxonomy" id="1736"/>
    <lineage>
        <taxon>Bacteria</taxon>
        <taxon>Bacillati</taxon>
        <taxon>Bacillota</taxon>
        <taxon>Clostridia</taxon>
        <taxon>Eubacteriales</taxon>
        <taxon>Eubacteriaceae</taxon>
        <taxon>Eubacterium</taxon>
    </lineage>
</organism>
<evidence type="ECO:0000256" key="1">
    <source>
        <dbReference type="SAM" id="Phobius"/>
    </source>
</evidence>
<dbReference type="EMBL" id="JAQSVD010000012">
    <property type="protein sequence ID" value="MDE1472166.1"/>
    <property type="molecule type" value="Genomic_DNA"/>
</dbReference>
<keyword evidence="1" id="KW-0472">Membrane</keyword>